<comment type="caution">
    <text evidence="1">The sequence shown here is derived from an EMBL/GenBank/DDBJ whole genome shotgun (WGS) entry which is preliminary data.</text>
</comment>
<protein>
    <submittedName>
        <fullName evidence="1">Uncharacterized protein</fullName>
    </submittedName>
</protein>
<keyword evidence="2" id="KW-1185">Reference proteome</keyword>
<evidence type="ECO:0000313" key="2">
    <source>
        <dbReference type="Proteomes" id="UP000191500"/>
    </source>
</evidence>
<proteinExistence type="predicted"/>
<sequence>MAFTTRFRLLTVALGGGAVYLQCLLYPCRNMEFTWQATPGHSKSFPLSVLNPKHYPVDQESYSLRIPAKNLPHGITDEEVLARFSKGVFGGWIFTPERWMAPFAQYLIDSEVTSSSDPALSGHPIWKLESLSRNTLPPLGSTLFGLLTLFDTSACTEARRISVFPESQDIPRPNFAFAEYAGRTKSLGLAASHRFEVNRELKGSEDVIKLTFSHAADTNFPIGVPPLYEGAQGPAH</sequence>
<organism evidence="1 2">
    <name type="scientific">Penicillium coprophilum</name>
    <dbReference type="NCBI Taxonomy" id="36646"/>
    <lineage>
        <taxon>Eukaryota</taxon>
        <taxon>Fungi</taxon>
        <taxon>Dikarya</taxon>
        <taxon>Ascomycota</taxon>
        <taxon>Pezizomycotina</taxon>
        <taxon>Eurotiomycetes</taxon>
        <taxon>Eurotiomycetidae</taxon>
        <taxon>Eurotiales</taxon>
        <taxon>Aspergillaceae</taxon>
        <taxon>Penicillium</taxon>
    </lineage>
</organism>
<gene>
    <name evidence="1" type="ORF">PENCOP_c002G08837</name>
</gene>
<dbReference type="AlphaFoldDB" id="A0A1V6V0A2"/>
<name>A0A1V6V0A2_9EURO</name>
<accession>A0A1V6V0A2</accession>
<dbReference type="EMBL" id="MDDG01000002">
    <property type="protein sequence ID" value="OQE44095.1"/>
    <property type="molecule type" value="Genomic_DNA"/>
</dbReference>
<evidence type="ECO:0000313" key="1">
    <source>
        <dbReference type="EMBL" id="OQE44095.1"/>
    </source>
</evidence>
<dbReference type="Proteomes" id="UP000191500">
    <property type="component" value="Unassembled WGS sequence"/>
</dbReference>
<reference evidence="2" key="1">
    <citation type="journal article" date="2017" name="Nat. Microbiol.">
        <title>Global analysis of biosynthetic gene clusters reveals vast potential of secondary metabolite production in Penicillium species.</title>
        <authorList>
            <person name="Nielsen J.C."/>
            <person name="Grijseels S."/>
            <person name="Prigent S."/>
            <person name="Ji B."/>
            <person name="Dainat J."/>
            <person name="Nielsen K.F."/>
            <person name="Frisvad J.C."/>
            <person name="Workman M."/>
            <person name="Nielsen J."/>
        </authorList>
    </citation>
    <scope>NUCLEOTIDE SEQUENCE [LARGE SCALE GENOMIC DNA]</scope>
    <source>
        <strain evidence="2">IBT 31321</strain>
    </source>
</reference>